<reference evidence="9" key="1">
    <citation type="submission" date="2022-01" db="EMBL/GenBank/DDBJ databases">
        <authorList>
            <person name="King R."/>
        </authorList>
    </citation>
    <scope>NUCLEOTIDE SEQUENCE</scope>
</reference>
<keyword evidence="7 8" id="KW-0472">Membrane</keyword>
<organism evidence="9 10">
    <name type="scientific">Psylliodes chrysocephalus</name>
    <dbReference type="NCBI Taxonomy" id="3402493"/>
    <lineage>
        <taxon>Eukaryota</taxon>
        <taxon>Metazoa</taxon>
        <taxon>Ecdysozoa</taxon>
        <taxon>Arthropoda</taxon>
        <taxon>Hexapoda</taxon>
        <taxon>Insecta</taxon>
        <taxon>Pterygota</taxon>
        <taxon>Neoptera</taxon>
        <taxon>Endopterygota</taxon>
        <taxon>Coleoptera</taxon>
        <taxon>Polyphaga</taxon>
        <taxon>Cucujiformia</taxon>
        <taxon>Chrysomeloidea</taxon>
        <taxon>Chrysomelidae</taxon>
        <taxon>Galerucinae</taxon>
        <taxon>Alticini</taxon>
        <taxon>Psylliodes</taxon>
    </lineage>
</organism>
<evidence type="ECO:0000313" key="10">
    <source>
        <dbReference type="Proteomes" id="UP001153636"/>
    </source>
</evidence>
<evidence type="ECO:0000256" key="2">
    <source>
        <dbReference type="ARBA" id="ARBA00006771"/>
    </source>
</evidence>
<dbReference type="Proteomes" id="UP001153636">
    <property type="component" value="Chromosome 2"/>
</dbReference>
<dbReference type="AlphaFoldDB" id="A0A9P0GE48"/>
<dbReference type="GO" id="GO:0061617">
    <property type="term" value="C:MICOS complex"/>
    <property type="evidence" value="ECO:0007669"/>
    <property type="project" value="UniProtKB-UniRule"/>
</dbReference>
<keyword evidence="4 8" id="KW-0999">Mitochondrion inner membrane</keyword>
<keyword evidence="10" id="KW-1185">Reference proteome</keyword>
<evidence type="ECO:0000256" key="5">
    <source>
        <dbReference type="ARBA" id="ARBA00022989"/>
    </source>
</evidence>
<keyword evidence="6 8" id="KW-0496">Mitochondrion</keyword>
<evidence type="ECO:0000256" key="7">
    <source>
        <dbReference type="ARBA" id="ARBA00023136"/>
    </source>
</evidence>
<keyword evidence="3 8" id="KW-0812">Transmembrane</keyword>
<dbReference type="EMBL" id="OV651814">
    <property type="protein sequence ID" value="CAH1106117.1"/>
    <property type="molecule type" value="Genomic_DNA"/>
</dbReference>
<comment type="similarity">
    <text evidence="2 8">Belongs to the MICOS complex subunit Mic13 family.</text>
</comment>
<evidence type="ECO:0000313" key="9">
    <source>
        <dbReference type="EMBL" id="CAH1106117.1"/>
    </source>
</evidence>
<dbReference type="PANTHER" id="PTHR31816:SF3">
    <property type="entry name" value="MICOS COMPLEX SUBUNIT MIC13"/>
    <property type="match status" value="1"/>
</dbReference>
<dbReference type="PANTHER" id="PTHR31816">
    <property type="entry name" value="MICOS COMPLEX SUBUNIT MIC13"/>
    <property type="match status" value="1"/>
</dbReference>
<gene>
    <name evidence="9" type="ORF">PSYICH_LOCUS7788</name>
</gene>
<sequence length="142" mass="16344">MVFELLKIMSYPKYLNPFYYNLGLFAVKIGLASAAFYYVKEEGIWKSSCESEKIYQKLKETAVPYVEKATSQLPIELPKLPERNVVSSIVKESWNKGVLITFKFIADLPNNTYKWTSKGVDTVRQNEEIKKLIGSFSNENVK</sequence>
<evidence type="ECO:0000256" key="6">
    <source>
        <dbReference type="ARBA" id="ARBA00023128"/>
    </source>
</evidence>
<comment type="function">
    <text evidence="8">Component of the MICOS complex, a large protein complex of the mitochondrial inner membrane that plays crucial roles in the maintenance of crista junctions, inner membrane architecture, and formation of contact sites to the outer membrane.</text>
</comment>
<protein>
    <recommendedName>
        <fullName evidence="8">MICOS complex subunit MIC13</fullName>
    </recommendedName>
</protein>
<evidence type="ECO:0000256" key="4">
    <source>
        <dbReference type="ARBA" id="ARBA00022792"/>
    </source>
</evidence>
<dbReference type="GO" id="GO:0042407">
    <property type="term" value="P:cristae formation"/>
    <property type="evidence" value="ECO:0007669"/>
    <property type="project" value="TreeGrafter"/>
</dbReference>
<proteinExistence type="inferred from homology"/>
<comment type="subunit">
    <text evidence="8">Component of the mitochondrial contact site and cristae organizing system (MICOS) complex.</text>
</comment>
<accession>A0A9P0GE48</accession>
<name>A0A9P0GE48_9CUCU</name>
<dbReference type="OrthoDB" id="5948578at2759"/>
<evidence type="ECO:0000256" key="8">
    <source>
        <dbReference type="RuleBase" id="RU363009"/>
    </source>
</evidence>
<dbReference type="Pfam" id="PF15884">
    <property type="entry name" value="QIL1"/>
    <property type="match status" value="1"/>
</dbReference>
<dbReference type="InterPro" id="IPR026769">
    <property type="entry name" value="Mic13"/>
</dbReference>
<keyword evidence="5 8" id="KW-1133">Transmembrane helix</keyword>
<dbReference type="GO" id="GO:0044284">
    <property type="term" value="C:mitochondrial crista junction"/>
    <property type="evidence" value="ECO:0007669"/>
    <property type="project" value="TreeGrafter"/>
</dbReference>
<feature type="transmembrane region" description="Helical" evidence="8">
    <location>
        <begin position="18"/>
        <end position="39"/>
    </location>
</feature>
<evidence type="ECO:0000256" key="3">
    <source>
        <dbReference type="ARBA" id="ARBA00022692"/>
    </source>
</evidence>
<comment type="subcellular location">
    <subcellularLocation>
        <location evidence="1 8">Mitochondrion inner membrane</location>
        <topology evidence="1 8">Single-pass membrane protein</topology>
    </subcellularLocation>
</comment>
<evidence type="ECO:0000256" key="1">
    <source>
        <dbReference type="ARBA" id="ARBA00004434"/>
    </source>
</evidence>